<gene>
    <name evidence="1" type="ORF">GQS65_00055</name>
</gene>
<evidence type="ECO:0000313" key="2">
    <source>
        <dbReference type="Proteomes" id="UP000451471"/>
    </source>
</evidence>
<evidence type="ECO:0008006" key="3">
    <source>
        <dbReference type="Google" id="ProtNLM"/>
    </source>
</evidence>
<dbReference type="GO" id="GO:0005975">
    <property type="term" value="P:carbohydrate metabolic process"/>
    <property type="evidence" value="ECO:0007669"/>
    <property type="project" value="InterPro"/>
</dbReference>
<reference evidence="1 2" key="1">
    <citation type="submission" date="2019-12" db="EMBL/GenBank/DDBJ databases">
        <title>Halocatena pleomorpha gen. nov. sp. nov., an extremely halophilic archaeon of family Halobacteriaceae isolated from saltpan soil.</title>
        <authorList>
            <person name="Pal Y."/>
            <person name="Verma A."/>
            <person name="Krishnamurthi S."/>
            <person name="Kumar P."/>
        </authorList>
    </citation>
    <scope>NUCLEOTIDE SEQUENCE [LARGE SCALE GENOMIC DNA]</scope>
    <source>
        <strain evidence="1 2">JCM 16495</strain>
    </source>
</reference>
<dbReference type="Proteomes" id="UP000451471">
    <property type="component" value="Unassembled WGS sequence"/>
</dbReference>
<organism evidence="1 2">
    <name type="scientific">Halomarina oriensis</name>
    <dbReference type="NCBI Taxonomy" id="671145"/>
    <lineage>
        <taxon>Archaea</taxon>
        <taxon>Methanobacteriati</taxon>
        <taxon>Methanobacteriota</taxon>
        <taxon>Stenosarchaea group</taxon>
        <taxon>Halobacteria</taxon>
        <taxon>Halobacteriales</taxon>
        <taxon>Natronomonadaceae</taxon>
        <taxon>Halomarina</taxon>
    </lineage>
</organism>
<protein>
    <recommendedName>
        <fullName evidence="3">NodB homology domain-containing protein</fullName>
    </recommendedName>
</protein>
<name>A0A6B0GHK8_9EURY</name>
<keyword evidence="2" id="KW-1185">Reference proteome</keyword>
<dbReference type="EMBL" id="WSZK01000001">
    <property type="protein sequence ID" value="MWG32899.1"/>
    <property type="molecule type" value="Genomic_DNA"/>
</dbReference>
<proteinExistence type="predicted"/>
<accession>A0A6B0GHK8</accession>
<comment type="caution">
    <text evidence="1">The sequence shown here is derived from an EMBL/GenBank/DDBJ whole genome shotgun (WGS) entry which is preliminary data.</text>
</comment>
<dbReference type="InterPro" id="IPR011330">
    <property type="entry name" value="Glyco_hydro/deAcase_b/a-brl"/>
</dbReference>
<dbReference type="AlphaFoldDB" id="A0A6B0GHK8"/>
<evidence type="ECO:0000313" key="1">
    <source>
        <dbReference type="EMBL" id="MWG32899.1"/>
    </source>
</evidence>
<dbReference type="SUPFAM" id="SSF88713">
    <property type="entry name" value="Glycoside hydrolase/deacetylase"/>
    <property type="match status" value="1"/>
</dbReference>
<dbReference type="Gene3D" id="3.20.20.370">
    <property type="entry name" value="Glycoside hydrolase/deacetylase"/>
    <property type="match status" value="1"/>
</dbReference>
<sequence length="254" mass="28310">MTVHLTGDVHHMSLDTRDQAHMDGTEMEAAVEYAEIAADHGVPVTLFVTGKAMREEPDHARTLAAIEGVELGGHDYYAFGTPVHKLWRGLTGSWNGPRPFQAWEIRRTLSAFEQFGVDVRSWRDHAYRHDANTAPLLATYGVTHLSDAVEPAGEPRDEDGLRVVPVNTPPDHEHVYHAFRTPEFVAEDGFEGPFGTESVTADEWVEWVLDCVDDVETATVLAHPACMELADEFAAFEELCERLSDEDCRHLGDC</sequence>